<comment type="subcellular location">
    <subcellularLocation>
        <location evidence="1">Membrane</location>
        <topology evidence="1">Single-pass type II membrane protein</topology>
    </subcellularLocation>
</comment>
<dbReference type="Pfam" id="PF11051">
    <property type="entry name" value="Mannosyl_trans3"/>
    <property type="match status" value="2"/>
</dbReference>
<feature type="region of interest" description="Disordered" evidence="10">
    <location>
        <begin position="459"/>
        <end position="480"/>
    </location>
</feature>
<keyword evidence="4" id="KW-0808">Transferase</keyword>
<dbReference type="SUPFAM" id="SSF53448">
    <property type="entry name" value="Nucleotide-diphospho-sugar transferases"/>
    <property type="match status" value="1"/>
</dbReference>
<evidence type="ECO:0000256" key="9">
    <source>
        <dbReference type="ARBA" id="ARBA00023180"/>
    </source>
</evidence>
<evidence type="ECO:0000256" key="5">
    <source>
        <dbReference type="ARBA" id="ARBA00022692"/>
    </source>
</evidence>
<dbReference type="InterPro" id="IPR029044">
    <property type="entry name" value="Nucleotide-diphossugar_trans"/>
</dbReference>
<feature type="region of interest" description="Disordered" evidence="10">
    <location>
        <begin position="61"/>
        <end position="109"/>
    </location>
</feature>
<keyword evidence="8 11" id="KW-0472">Membrane</keyword>
<protein>
    <recommendedName>
        <fullName evidence="14">Alpha-1,3-mannosyltransferase</fullName>
    </recommendedName>
</protein>
<evidence type="ECO:0000256" key="2">
    <source>
        <dbReference type="ARBA" id="ARBA00009105"/>
    </source>
</evidence>
<reference evidence="12" key="1">
    <citation type="submission" date="2022-12" db="EMBL/GenBank/DDBJ databases">
        <authorList>
            <person name="Petersen C."/>
        </authorList>
    </citation>
    <scope>NUCLEOTIDE SEQUENCE</scope>
    <source>
        <strain evidence="12">IBT 30728</strain>
    </source>
</reference>
<dbReference type="PANTHER" id="PTHR31392">
    <property type="entry name" value="ALPHA-1,3-MANNOSYLTRANSFERASE MNN1-RELATED"/>
    <property type="match status" value="1"/>
</dbReference>
<dbReference type="GO" id="GO:0000033">
    <property type="term" value="F:alpha-1,3-mannosyltransferase activity"/>
    <property type="evidence" value="ECO:0007669"/>
    <property type="project" value="TreeGrafter"/>
</dbReference>
<dbReference type="GO" id="GO:0005794">
    <property type="term" value="C:Golgi apparatus"/>
    <property type="evidence" value="ECO:0007669"/>
    <property type="project" value="TreeGrafter"/>
</dbReference>
<keyword evidence="6" id="KW-0735">Signal-anchor</keyword>
<evidence type="ECO:0000256" key="10">
    <source>
        <dbReference type="SAM" id="MobiDB-lite"/>
    </source>
</evidence>
<name>A0A9X0BJ76_9EURO</name>
<dbReference type="Proteomes" id="UP001148312">
    <property type="component" value="Unassembled WGS sequence"/>
</dbReference>
<evidence type="ECO:0000256" key="11">
    <source>
        <dbReference type="SAM" id="Phobius"/>
    </source>
</evidence>
<organism evidence="12 13">
    <name type="scientific">Penicillium diatomitis</name>
    <dbReference type="NCBI Taxonomy" id="2819901"/>
    <lineage>
        <taxon>Eukaryota</taxon>
        <taxon>Fungi</taxon>
        <taxon>Dikarya</taxon>
        <taxon>Ascomycota</taxon>
        <taxon>Pezizomycotina</taxon>
        <taxon>Eurotiomycetes</taxon>
        <taxon>Eurotiomycetidae</taxon>
        <taxon>Eurotiales</taxon>
        <taxon>Aspergillaceae</taxon>
        <taxon>Penicillium</taxon>
    </lineage>
</organism>
<feature type="transmembrane region" description="Helical" evidence="11">
    <location>
        <begin position="22"/>
        <end position="44"/>
    </location>
</feature>
<keyword evidence="3" id="KW-0328">Glycosyltransferase</keyword>
<feature type="compositionally biased region" description="Polar residues" evidence="10">
    <location>
        <begin position="65"/>
        <end position="76"/>
    </location>
</feature>
<feature type="compositionally biased region" description="Polar residues" evidence="10">
    <location>
        <begin position="90"/>
        <end position="99"/>
    </location>
</feature>
<keyword evidence="5 11" id="KW-0812">Transmembrane</keyword>
<dbReference type="AlphaFoldDB" id="A0A9X0BJ76"/>
<dbReference type="GO" id="GO:0016020">
    <property type="term" value="C:membrane"/>
    <property type="evidence" value="ECO:0007669"/>
    <property type="project" value="UniProtKB-SubCell"/>
</dbReference>
<dbReference type="GeneID" id="81629433"/>
<evidence type="ECO:0000313" key="13">
    <source>
        <dbReference type="Proteomes" id="UP001148312"/>
    </source>
</evidence>
<comment type="similarity">
    <text evidence="2">Belongs to the MNN1/MNT family.</text>
</comment>
<dbReference type="Gene3D" id="3.90.550.10">
    <property type="entry name" value="Spore Coat Polysaccharide Biosynthesis Protein SpsA, Chain A"/>
    <property type="match status" value="1"/>
</dbReference>
<feature type="compositionally biased region" description="Basic and acidic residues" evidence="10">
    <location>
        <begin position="100"/>
        <end position="109"/>
    </location>
</feature>
<gene>
    <name evidence="12" type="ORF">N7539_009588</name>
</gene>
<sequence>MYEPTLSPSHHRRVSYPRRKRISLQIALLLFILGYLGRTALYSLENSRSQACPRDSITLSKEETLSSSVDSGSIKTGQEDSALPRVLDVSSETHQSTSHAEVKETRPDDVDKELDQFVESLENVLLTLPDPPEIIDTIGPIEGTGEIMVREIGLRARLFKSALDAWEALQTIASDNRLRLRGDVLQQLMQNPEIATRLEMDHTALIHKYEEFHSYFVALSERLFAWTLPYFPDLVALHAQLWSGGKGIVLTGGNHQASYLLTSIQSLRDMGCELPIEVMYLGDEDLGRLNRRKLEKIKGVITRDLSPLVNDRGWKLKGWALKPFAIMLSSFREAIFIDADSLFLRDPSILFLHPDYQRTGALFFKDRIIEPASKLACHMQESGVVVVDKWKHFVPLMVITRLNGPDRDGNAFEGRVGVYDMVFGDKETFWLGFELVGDTNYAFHDGKVAILGVAKPDSPTYSPAPDFDTPRDDNSSSSSISIVDTSKKTFSICAPQLLHLDVDGRPLWFNGWLLPSKFSDDPRLQPVNFTSFIVESADSENPSPWEVKEDNVLCLSSEKVVELTLAEKESLDSTVRTARKVGAIG</sequence>
<keyword evidence="9" id="KW-0325">Glycoprotein</keyword>
<evidence type="ECO:0000256" key="1">
    <source>
        <dbReference type="ARBA" id="ARBA00004606"/>
    </source>
</evidence>
<accession>A0A9X0BJ76</accession>
<keyword evidence="13" id="KW-1185">Reference proteome</keyword>
<dbReference type="PANTHER" id="PTHR31392:SF1">
    <property type="entry name" value="ALPHA-1,3-MANNOSYLTRANSFERASE MNN1-RELATED"/>
    <property type="match status" value="1"/>
</dbReference>
<evidence type="ECO:0000256" key="8">
    <source>
        <dbReference type="ARBA" id="ARBA00023136"/>
    </source>
</evidence>
<evidence type="ECO:0000256" key="3">
    <source>
        <dbReference type="ARBA" id="ARBA00022676"/>
    </source>
</evidence>
<evidence type="ECO:0000256" key="6">
    <source>
        <dbReference type="ARBA" id="ARBA00022968"/>
    </source>
</evidence>
<dbReference type="InterPro" id="IPR022751">
    <property type="entry name" value="Alpha_mannosyltransferase"/>
</dbReference>
<evidence type="ECO:0000256" key="4">
    <source>
        <dbReference type="ARBA" id="ARBA00022679"/>
    </source>
</evidence>
<dbReference type="GO" id="GO:0006493">
    <property type="term" value="P:protein O-linked glycosylation"/>
    <property type="evidence" value="ECO:0007669"/>
    <property type="project" value="TreeGrafter"/>
</dbReference>
<evidence type="ECO:0000313" key="12">
    <source>
        <dbReference type="EMBL" id="KAJ5466632.1"/>
    </source>
</evidence>
<proteinExistence type="inferred from homology"/>
<evidence type="ECO:0008006" key="14">
    <source>
        <dbReference type="Google" id="ProtNLM"/>
    </source>
</evidence>
<reference evidence="12" key="2">
    <citation type="journal article" date="2023" name="IMA Fungus">
        <title>Comparative genomic study of the Penicillium genus elucidates a diverse pangenome and 15 lateral gene transfer events.</title>
        <authorList>
            <person name="Petersen C."/>
            <person name="Sorensen T."/>
            <person name="Nielsen M.R."/>
            <person name="Sondergaard T.E."/>
            <person name="Sorensen J.L."/>
            <person name="Fitzpatrick D.A."/>
            <person name="Frisvad J.C."/>
            <person name="Nielsen K.L."/>
        </authorList>
    </citation>
    <scope>NUCLEOTIDE SEQUENCE</scope>
    <source>
        <strain evidence="12">IBT 30728</strain>
    </source>
</reference>
<keyword evidence="7 11" id="KW-1133">Transmembrane helix</keyword>
<dbReference type="RefSeq" id="XP_056785678.1">
    <property type="nucleotide sequence ID" value="XM_056939183.1"/>
</dbReference>
<evidence type="ECO:0000256" key="7">
    <source>
        <dbReference type="ARBA" id="ARBA00022989"/>
    </source>
</evidence>
<comment type="caution">
    <text evidence="12">The sequence shown here is derived from an EMBL/GenBank/DDBJ whole genome shotgun (WGS) entry which is preliminary data.</text>
</comment>
<dbReference type="EMBL" id="JAPWDQ010000019">
    <property type="protein sequence ID" value="KAJ5466632.1"/>
    <property type="molecule type" value="Genomic_DNA"/>
</dbReference>